<evidence type="ECO:0000313" key="2">
    <source>
        <dbReference type="Proteomes" id="UP000190037"/>
    </source>
</evidence>
<keyword evidence="2" id="KW-1185">Reference proteome</keyword>
<sequence length="151" mass="16711">MTTNRVRKGVIRGRMAASGESYVVAARRMAVPRGAKAPDARTAAALRTRYWEPAESFDVPCPCGGTCAPGERCERCHATCRHAARVPGSRVDVEVWRDRYDCTGCANTYSFEVTLPDRPWGVVRTVPQRGGREPIVRVEVFEGVDHPDPPR</sequence>
<comment type="caution">
    <text evidence="1">The sequence shown here is derived from an EMBL/GenBank/DDBJ whole genome shotgun (WGS) entry which is preliminary data.</text>
</comment>
<organism evidence="1 2">
    <name type="scientific">Embleya scabrispora</name>
    <dbReference type="NCBI Taxonomy" id="159449"/>
    <lineage>
        <taxon>Bacteria</taxon>
        <taxon>Bacillati</taxon>
        <taxon>Actinomycetota</taxon>
        <taxon>Actinomycetes</taxon>
        <taxon>Kitasatosporales</taxon>
        <taxon>Streptomycetaceae</taxon>
        <taxon>Embleya</taxon>
    </lineage>
</organism>
<proteinExistence type="predicted"/>
<accession>A0A1T3P4Y2</accession>
<reference evidence="1 2" key="1">
    <citation type="submission" date="2017-03" db="EMBL/GenBank/DDBJ databases">
        <title>Draft genome sequence of Streptomyces scabrisporus NF3, endophyte isolated from Amphipterygium adstringens.</title>
        <authorList>
            <person name="Vazquez M."/>
            <person name="Ceapa C.D."/>
            <person name="Rodriguez Luna D."/>
            <person name="Sanchez Esquivel S."/>
        </authorList>
    </citation>
    <scope>NUCLEOTIDE SEQUENCE [LARGE SCALE GENOMIC DNA]</scope>
    <source>
        <strain evidence="1 2">NF3</strain>
    </source>
</reference>
<dbReference type="Proteomes" id="UP000190037">
    <property type="component" value="Unassembled WGS sequence"/>
</dbReference>
<dbReference type="AlphaFoldDB" id="A0A1T3P4Y2"/>
<name>A0A1T3P4Y2_9ACTN</name>
<dbReference type="RefSeq" id="WP_078979650.1">
    <property type="nucleotide sequence ID" value="NZ_MWQN01000001.1"/>
</dbReference>
<evidence type="ECO:0000313" key="1">
    <source>
        <dbReference type="EMBL" id="OPC84005.1"/>
    </source>
</evidence>
<dbReference type="OrthoDB" id="3620542at2"/>
<gene>
    <name evidence="1" type="ORF">B4N89_26485</name>
</gene>
<protein>
    <submittedName>
        <fullName evidence="1">Uncharacterized protein</fullName>
    </submittedName>
</protein>
<dbReference type="EMBL" id="MWQN01000001">
    <property type="protein sequence ID" value="OPC84005.1"/>
    <property type="molecule type" value="Genomic_DNA"/>
</dbReference>